<dbReference type="GO" id="GO:0005840">
    <property type="term" value="C:ribosome"/>
    <property type="evidence" value="ECO:0007669"/>
    <property type="project" value="UniProtKB-KW"/>
</dbReference>
<dbReference type="PATRIC" id="fig|1618986.3.peg.7"/>
<comment type="function">
    <text evidence="7">Forms part of the polypeptide exit tunnel.</text>
</comment>
<evidence type="ECO:0000256" key="2">
    <source>
        <dbReference type="ARBA" id="ARBA00022730"/>
    </source>
</evidence>
<dbReference type="GO" id="GO:0019843">
    <property type="term" value="F:rRNA binding"/>
    <property type="evidence" value="ECO:0007669"/>
    <property type="project" value="UniProtKB-UniRule"/>
</dbReference>
<dbReference type="PANTHER" id="PTHR10746">
    <property type="entry name" value="50S RIBOSOMAL PROTEIN L4"/>
    <property type="match status" value="1"/>
</dbReference>
<evidence type="ECO:0000256" key="1">
    <source>
        <dbReference type="ARBA" id="ARBA00010528"/>
    </source>
</evidence>
<keyword evidence="3 7" id="KW-0694">RNA-binding</keyword>
<dbReference type="InterPro" id="IPR013005">
    <property type="entry name" value="Ribosomal_uL4-like"/>
</dbReference>
<evidence type="ECO:0000313" key="10">
    <source>
        <dbReference type="Proteomes" id="UP000033865"/>
    </source>
</evidence>
<dbReference type="HAMAP" id="MF_01328_B">
    <property type="entry name" value="Ribosomal_uL4_B"/>
    <property type="match status" value="1"/>
</dbReference>
<dbReference type="GO" id="GO:1990904">
    <property type="term" value="C:ribonucleoprotein complex"/>
    <property type="evidence" value="ECO:0007669"/>
    <property type="project" value="UniProtKB-KW"/>
</dbReference>
<dbReference type="EMBL" id="LCRN01000001">
    <property type="protein sequence ID" value="KKW37101.1"/>
    <property type="molecule type" value="Genomic_DNA"/>
</dbReference>
<dbReference type="GO" id="GO:0006412">
    <property type="term" value="P:translation"/>
    <property type="evidence" value="ECO:0007669"/>
    <property type="project" value="UniProtKB-UniRule"/>
</dbReference>
<keyword evidence="2 7" id="KW-0699">rRNA-binding</keyword>
<accession>A0A0G1Y1M5</accession>
<organism evidence="9 10">
    <name type="scientific">Candidatus Uhrbacteria bacterium GW2011_GWC2_53_7</name>
    <dbReference type="NCBI Taxonomy" id="1618986"/>
    <lineage>
        <taxon>Bacteria</taxon>
        <taxon>Candidatus Uhriibacteriota</taxon>
    </lineage>
</organism>
<reference evidence="9 10" key="1">
    <citation type="journal article" date="2015" name="Nature">
        <title>rRNA introns, odd ribosomes, and small enigmatic genomes across a large radiation of phyla.</title>
        <authorList>
            <person name="Brown C.T."/>
            <person name="Hug L.A."/>
            <person name="Thomas B.C."/>
            <person name="Sharon I."/>
            <person name="Castelle C.J."/>
            <person name="Singh A."/>
            <person name="Wilkins M.J."/>
            <person name="Williams K.H."/>
            <person name="Banfield J.F."/>
        </authorList>
    </citation>
    <scope>NUCLEOTIDE SEQUENCE [LARGE SCALE GENOMIC DNA]</scope>
</reference>
<comment type="function">
    <text evidence="7">One of the primary rRNA binding proteins, this protein initially binds near the 5'-end of the 23S rRNA. It is important during the early stages of 50S assembly. It makes multiple contacts with different domains of the 23S rRNA in the assembled 50S subunit and ribosome.</text>
</comment>
<dbReference type="Gene3D" id="3.40.1370.10">
    <property type="match status" value="1"/>
</dbReference>
<proteinExistence type="inferred from homology"/>
<name>A0A0G1Y1M5_9BACT</name>
<evidence type="ECO:0000256" key="8">
    <source>
        <dbReference type="SAM" id="MobiDB-lite"/>
    </source>
</evidence>
<feature type="region of interest" description="Disordered" evidence="8">
    <location>
        <begin position="53"/>
        <end position="82"/>
    </location>
</feature>
<comment type="subunit">
    <text evidence="7">Part of the 50S ribosomal subunit.</text>
</comment>
<dbReference type="Pfam" id="PF00573">
    <property type="entry name" value="Ribosomal_L4"/>
    <property type="match status" value="1"/>
</dbReference>
<keyword evidence="4 7" id="KW-0689">Ribosomal protein</keyword>
<evidence type="ECO:0000256" key="3">
    <source>
        <dbReference type="ARBA" id="ARBA00022884"/>
    </source>
</evidence>
<keyword evidence="5 7" id="KW-0687">Ribonucleoprotein</keyword>
<evidence type="ECO:0000256" key="6">
    <source>
        <dbReference type="ARBA" id="ARBA00035244"/>
    </source>
</evidence>
<protein>
    <recommendedName>
        <fullName evidence="6 7">Large ribosomal subunit protein uL4</fullName>
    </recommendedName>
</protein>
<evidence type="ECO:0000256" key="7">
    <source>
        <dbReference type="HAMAP-Rule" id="MF_01328"/>
    </source>
</evidence>
<dbReference type="Proteomes" id="UP000033865">
    <property type="component" value="Unassembled WGS sequence"/>
</dbReference>
<evidence type="ECO:0000256" key="4">
    <source>
        <dbReference type="ARBA" id="ARBA00022980"/>
    </source>
</evidence>
<dbReference type="PANTHER" id="PTHR10746:SF17">
    <property type="entry name" value="LARGE RIBOSOMAL SUBUNIT PROTEIN UL4C"/>
    <property type="match status" value="1"/>
</dbReference>
<evidence type="ECO:0000256" key="5">
    <source>
        <dbReference type="ARBA" id="ARBA00023274"/>
    </source>
</evidence>
<gene>
    <name evidence="7" type="primary">rplD</name>
    <name evidence="9" type="ORF">UY82_C0001G0006</name>
</gene>
<feature type="compositionally biased region" description="Basic residues" evidence="8">
    <location>
        <begin position="60"/>
        <end position="77"/>
    </location>
</feature>
<dbReference type="NCBIfam" id="TIGR03953">
    <property type="entry name" value="rplD_bact"/>
    <property type="match status" value="1"/>
</dbReference>
<dbReference type="SUPFAM" id="SSF52166">
    <property type="entry name" value="Ribosomal protein L4"/>
    <property type="match status" value="1"/>
</dbReference>
<dbReference type="InterPro" id="IPR002136">
    <property type="entry name" value="Ribosomal_uL4"/>
</dbReference>
<comment type="caution">
    <text evidence="9">The sequence shown here is derived from an EMBL/GenBank/DDBJ whole genome shotgun (WGS) entry which is preliminary data.</text>
</comment>
<comment type="similarity">
    <text evidence="1 7">Belongs to the universal ribosomal protein uL4 family.</text>
</comment>
<sequence>MTTAPLYNQMGETIGTVGLNSALFEVPLNTALLHEAVVAQEANARVVVAHTKDRGEVRGGGKKPWKQKGTGRARHGSTRSPIWKGGGVTFGPTAFRNFARKLNKKARRAALLSALSDAHRHERFLVVNSLVLPEVKTKILSTLMSKLPYANERALVVVEEENLGIGVAANNMEFIQVIPVHCLNAKEVLKAQRIVASQEALKRMETLFGAQPHL</sequence>
<dbReference type="AlphaFoldDB" id="A0A0G1Y1M5"/>
<dbReference type="GO" id="GO:0003735">
    <property type="term" value="F:structural constituent of ribosome"/>
    <property type="evidence" value="ECO:0007669"/>
    <property type="project" value="InterPro"/>
</dbReference>
<dbReference type="InterPro" id="IPR023574">
    <property type="entry name" value="Ribosomal_uL4_dom_sf"/>
</dbReference>
<evidence type="ECO:0000313" key="9">
    <source>
        <dbReference type="EMBL" id="KKW37101.1"/>
    </source>
</evidence>